<keyword evidence="5" id="KW-1185">Reference proteome</keyword>
<organism evidence="4 5">
    <name type="scientific">Fontibacillus phaseoli</name>
    <dbReference type="NCBI Taxonomy" id="1416533"/>
    <lineage>
        <taxon>Bacteria</taxon>
        <taxon>Bacillati</taxon>
        <taxon>Bacillota</taxon>
        <taxon>Bacilli</taxon>
        <taxon>Bacillales</taxon>
        <taxon>Paenibacillaceae</taxon>
        <taxon>Fontibacillus</taxon>
    </lineage>
</organism>
<dbReference type="Pfam" id="PF11738">
    <property type="entry name" value="DUF3298"/>
    <property type="match status" value="1"/>
</dbReference>
<feature type="domain" description="Copper amine oxidase-like N-terminal" evidence="1">
    <location>
        <begin position="47"/>
        <end position="150"/>
    </location>
</feature>
<dbReference type="EMBL" id="QPJW01000016">
    <property type="protein sequence ID" value="RCX14866.1"/>
    <property type="molecule type" value="Genomic_DNA"/>
</dbReference>
<dbReference type="Proteomes" id="UP000253090">
    <property type="component" value="Unassembled WGS sequence"/>
</dbReference>
<dbReference type="InterPro" id="IPR012854">
    <property type="entry name" value="Cu_amine_oxidase-like_N"/>
</dbReference>
<proteinExistence type="predicted"/>
<gene>
    <name evidence="4" type="ORF">DFP94_1163</name>
</gene>
<protein>
    <submittedName>
        <fullName evidence="4">Copper amine oxidase-like protein</fullName>
    </submittedName>
</protein>
<dbReference type="Pfam" id="PF13739">
    <property type="entry name" value="PdaC"/>
    <property type="match status" value="1"/>
</dbReference>
<dbReference type="RefSeq" id="WP_114498785.1">
    <property type="nucleotide sequence ID" value="NZ_QPJW01000016.1"/>
</dbReference>
<comment type="caution">
    <text evidence="4">The sequence shown here is derived from an EMBL/GenBank/DDBJ whole genome shotgun (WGS) entry which is preliminary data.</text>
</comment>
<feature type="domain" description="Deacetylase PdaC" evidence="3">
    <location>
        <begin position="169"/>
        <end position="259"/>
    </location>
</feature>
<reference evidence="4 5" key="1">
    <citation type="submission" date="2018-07" db="EMBL/GenBank/DDBJ databases">
        <title>Genomic Encyclopedia of Type Strains, Phase III (KMG-III): the genomes of soil and plant-associated and newly described type strains.</title>
        <authorList>
            <person name="Whitman W."/>
        </authorList>
    </citation>
    <scope>NUCLEOTIDE SEQUENCE [LARGE SCALE GENOMIC DNA]</scope>
    <source>
        <strain evidence="4 5">CECT 8333</strain>
    </source>
</reference>
<evidence type="ECO:0000313" key="5">
    <source>
        <dbReference type="Proteomes" id="UP000253090"/>
    </source>
</evidence>
<evidence type="ECO:0000259" key="1">
    <source>
        <dbReference type="Pfam" id="PF07833"/>
    </source>
</evidence>
<dbReference type="Gene3D" id="3.30.565.40">
    <property type="entry name" value="Fervidobacterium nodosum Rt17-B1 like"/>
    <property type="match status" value="1"/>
</dbReference>
<accession>A0A369B334</accession>
<evidence type="ECO:0000259" key="3">
    <source>
        <dbReference type="Pfam" id="PF13739"/>
    </source>
</evidence>
<sequence>MNLKISFSAGILAAGLFFGGGWLPAESSYVASGKTQHSVSNSVTLQFNGKAVQLQGLLMEGNTWIPIAFLRDNLKLPFHYNEQSKTYSIGQGYQTLNVSIYEGGITSYVNDYFLWEQQAKNINGRIYIPFQWVKNYLGYDGEWISSTKVLNVVKSKENELTISTEGYDKDNNQVSIHIDYPKLSGSGNLEAEKAMNEILKKDAKLFHDSIDKRLNELGAVEEGNMPYEFKGSYLVTYNQNGVLSLVTEQYEYLGGAHGMNIRKGYIFSLKDGKLLSLGDLLGENKDYLKLLNKKLSGKLNALPGYFGGFKGLGDQPDFYLQPGGLRFFFQLYEYTPYAAGFPEFTIGFNELLPKGSSPFQAFK</sequence>
<evidence type="ECO:0000259" key="2">
    <source>
        <dbReference type="Pfam" id="PF11738"/>
    </source>
</evidence>
<evidence type="ECO:0000313" key="4">
    <source>
        <dbReference type="EMBL" id="RCX14866.1"/>
    </source>
</evidence>
<dbReference type="Pfam" id="PF07833">
    <property type="entry name" value="Cu_amine_oxidN1"/>
    <property type="match status" value="1"/>
</dbReference>
<dbReference type="InterPro" id="IPR021729">
    <property type="entry name" value="DUF3298"/>
</dbReference>
<dbReference type="AlphaFoldDB" id="A0A369B334"/>
<dbReference type="Gene3D" id="3.90.640.20">
    <property type="entry name" value="Heat-shock cognate protein, ATPase"/>
    <property type="match status" value="1"/>
</dbReference>
<name>A0A369B334_9BACL</name>
<dbReference type="OrthoDB" id="5637at2"/>
<dbReference type="InterPro" id="IPR025303">
    <property type="entry name" value="PdaC"/>
</dbReference>
<feature type="domain" description="DUF3298" evidence="2">
    <location>
        <begin position="279"/>
        <end position="348"/>
    </location>
</feature>
<dbReference type="InterPro" id="IPR037126">
    <property type="entry name" value="PdaC/RsiV-like_sf"/>
</dbReference>